<dbReference type="AlphaFoldDB" id="A0A6N9HLZ9"/>
<proteinExistence type="predicted"/>
<dbReference type="InterPro" id="IPR047746">
    <property type="entry name" value="Dae2/Tae2-like"/>
</dbReference>
<organism evidence="1 2">
    <name type="scientific">Pseudoduganella guangdongensis</name>
    <dbReference type="NCBI Taxonomy" id="2692179"/>
    <lineage>
        <taxon>Bacteria</taxon>
        <taxon>Pseudomonadati</taxon>
        <taxon>Pseudomonadota</taxon>
        <taxon>Betaproteobacteria</taxon>
        <taxon>Burkholderiales</taxon>
        <taxon>Oxalobacteraceae</taxon>
        <taxon>Telluria group</taxon>
        <taxon>Pseudoduganella</taxon>
    </lineage>
</organism>
<dbReference type="Proteomes" id="UP000448575">
    <property type="component" value="Unassembled WGS sequence"/>
</dbReference>
<gene>
    <name evidence="1" type="ORF">GTP41_19480</name>
</gene>
<comment type="caution">
    <text evidence="1">The sequence shown here is derived from an EMBL/GenBank/DDBJ whole genome shotgun (WGS) entry which is preliminary data.</text>
</comment>
<dbReference type="NCBIfam" id="NF033857">
    <property type="entry name" value="BPSL0067_fam"/>
    <property type="match status" value="1"/>
</dbReference>
<dbReference type="RefSeq" id="WP_161027236.1">
    <property type="nucleotide sequence ID" value="NZ_WWCJ01000015.1"/>
</dbReference>
<reference evidence="1 2" key="1">
    <citation type="submission" date="2019-12" db="EMBL/GenBank/DDBJ databases">
        <title>Novel species isolated from a subtropical stream in China.</title>
        <authorList>
            <person name="Lu H."/>
        </authorList>
    </citation>
    <scope>NUCLEOTIDE SEQUENCE [LARGE SCALE GENOMIC DNA]</scope>
    <source>
        <strain evidence="1 2">DS3</strain>
    </source>
</reference>
<accession>A0A6N9HLZ9</accession>
<evidence type="ECO:0000313" key="1">
    <source>
        <dbReference type="EMBL" id="MYN04277.1"/>
    </source>
</evidence>
<evidence type="ECO:0000313" key="2">
    <source>
        <dbReference type="Proteomes" id="UP000448575"/>
    </source>
</evidence>
<dbReference type="EMBL" id="WWCJ01000015">
    <property type="protein sequence ID" value="MYN04277.1"/>
    <property type="molecule type" value="Genomic_DNA"/>
</dbReference>
<sequence length="123" mass="13524">MSYRYSEAAKLAGEKWVGPHECVALVQYYAKAPTTLHWKEGTRVRGENSLAAGTAIATFAKGKYGNRQTGNHAALYLSQDNNGIWVIEQYRHIKDGLIAKRYIPFRDGAGGASNDGDAYSVIE</sequence>
<name>A0A6N9HLZ9_9BURK</name>
<protein>
    <submittedName>
        <fullName evidence="1">BPSL0067 family protein</fullName>
    </submittedName>
</protein>
<keyword evidence="2" id="KW-1185">Reference proteome</keyword>